<evidence type="ECO:0000313" key="1">
    <source>
        <dbReference type="EMBL" id="KAK8948229.1"/>
    </source>
</evidence>
<dbReference type="EMBL" id="JBBWWR010000016">
    <property type="protein sequence ID" value="KAK8948229.1"/>
    <property type="molecule type" value="Genomic_DNA"/>
</dbReference>
<gene>
    <name evidence="1" type="ORF">KSP40_PGU013325</name>
</gene>
<sequence>MTSVNVVTSDVLSELTLFQEKDGIPVSAVGSPRSNDQRKHHLQTKTRLDSSSIVAVFTPTKMFALRPMVAKINDDTCGCVQTEGELFLRELRGLESAACLLLRERCARHDL</sequence>
<dbReference type="Proteomes" id="UP001412067">
    <property type="component" value="Unassembled WGS sequence"/>
</dbReference>
<accession>A0ABR2LSU3</accession>
<organism evidence="1 2">
    <name type="scientific">Platanthera guangdongensis</name>
    <dbReference type="NCBI Taxonomy" id="2320717"/>
    <lineage>
        <taxon>Eukaryota</taxon>
        <taxon>Viridiplantae</taxon>
        <taxon>Streptophyta</taxon>
        <taxon>Embryophyta</taxon>
        <taxon>Tracheophyta</taxon>
        <taxon>Spermatophyta</taxon>
        <taxon>Magnoliopsida</taxon>
        <taxon>Liliopsida</taxon>
        <taxon>Asparagales</taxon>
        <taxon>Orchidaceae</taxon>
        <taxon>Orchidoideae</taxon>
        <taxon>Orchideae</taxon>
        <taxon>Orchidinae</taxon>
        <taxon>Platanthera</taxon>
    </lineage>
</organism>
<comment type="caution">
    <text evidence="1">The sequence shown here is derived from an EMBL/GenBank/DDBJ whole genome shotgun (WGS) entry which is preliminary data.</text>
</comment>
<reference evidence="1 2" key="1">
    <citation type="journal article" date="2022" name="Nat. Plants">
        <title>Genomes of leafy and leafless Platanthera orchids illuminate the evolution of mycoheterotrophy.</title>
        <authorList>
            <person name="Li M.H."/>
            <person name="Liu K.W."/>
            <person name="Li Z."/>
            <person name="Lu H.C."/>
            <person name="Ye Q.L."/>
            <person name="Zhang D."/>
            <person name="Wang J.Y."/>
            <person name="Li Y.F."/>
            <person name="Zhong Z.M."/>
            <person name="Liu X."/>
            <person name="Yu X."/>
            <person name="Liu D.K."/>
            <person name="Tu X.D."/>
            <person name="Liu B."/>
            <person name="Hao Y."/>
            <person name="Liao X.Y."/>
            <person name="Jiang Y.T."/>
            <person name="Sun W.H."/>
            <person name="Chen J."/>
            <person name="Chen Y.Q."/>
            <person name="Ai Y."/>
            <person name="Zhai J.W."/>
            <person name="Wu S.S."/>
            <person name="Zhou Z."/>
            <person name="Hsiao Y.Y."/>
            <person name="Wu W.L."/>
            <person name="Chen Y.Y."/>
            <person name="Lin Y.F."/>
            <person name="Hsu J.L."/>
            <person name="Li C.Y."/>
            <person name="Wang Z.W."/>
            <person name="Zhao X."/>
            <person name="Zhong W.Y."/>
            <person name="Ma X.K."/>
            <person name="Ma L."/>
            <person name="Huang J."/>
            <person name="Chen G.Z."/>
            <person name="Huang M.Z."/>
            <person name="Huang L."/>
            <person name="Peng D.H."/>
            <person name="Luo Y.B."/>
            <person name="Zou S.Q."/>
            <person name="Chen S.P."/>
            <person name="Lan S."/>
            <person name="Tsai W.C."/>
            <person name="Van de Peer Y."/>
            <person name="Liu Z.J."/>
        </authorList>
    </citation>
    <scope>NUCLEOTIDE SEQUENCE [LARGE SCALE GENOMIC DNA]</scope>
    <source>
        <strain evidence="1">Lor288</strain>
    </source>
</reference>
<keyword evidence="2" id="KW-1185">Reference proteome</keyword>
<protein>
    <submittedName>
        <fullName evidence="1">Uncharacterized protein</fullName>
    </submittedName>
</protein>
<name>A0ABR2LSU3_9ASPA</name>
<evidence type="ECO:0000313" key="2">
    <source>
        <dbReference type="Proteomes" id="UP001412067"/>
    </source>
</evidence>
<proteinExistence type="predicted"/>